<sequence length="90" mass="9956">MICCDKEHVIFHRTVALTSSSGRPVFDLMLLWICCRAKGSTGAMHDNLVSIKMASEQTQPRPSVVTLGARNARFLPCLCVGTKRNVRHGE</sequence>
<dbReference type="Proteomes" id="UP001194468">
    <property type="component" value="Unassembled WGS sequence"/>
</dbReference>
<evidence type="ECO:0000313" key="2">
    <source>
        <dbReference type="Proteomes" id="UP001194468"/>
    </source>
</evidence>
<dbReference type="EMBL" id="WHUW01000027">
    <property type="protein sequence ID" value="KAF8434808.1"/>
    <property type="molecule type" value="Genomic_DNA"/>
</dbReference>
<gene>
    <name evidence="1" type="ORF">L210DRAFT_3552414</name>
</gene>
<organism evidence="1 2">
    <name type="scientific">Boletus edulis BED1</name>
    <dbReference type="NCBI Taxonomy" id="1328754"/>
    <lineage>
        <taxon>Eukaryota</taxon>
        <taxon>Fungi</taxon>
        <taxon>Dikarya</taxon>
        <taxon>Basidiomycota</taxon>
        <taxon>Agaricomycotina</taxon>
        <taxon>Agaricomycetes</taxon>
        <taxon>Agaricomycetidae</taxon>
        <taxon>Boletales</taxon>
        <taxon>Boletineae</taxon>
        <taxon>Boletaceae</taxon>
        <taxon>Boletoideae</taxon>
        <taxon>Boletus</taxon>
    </lineage>
</organism>
<keyword evidence="2" id="KW-1185">Reference proteome</keyword>
<reference evidence="1" key="2">
    <citation type="journal article" date="2020" name="Nat. Commun.">
        <title>Large-scale genome sequencing of mycorrhizal fungi provides insights into the early evolution of symbiotic traits.</title>
        <authorList>
            <person name="Miyauchi S."/>
            <person name="Kiss E."/>
            <person name="Kuo A."/>
            <person name="Drula E."/>
            <person name="Kohler A."/>
            <person name="Sanchez-Garcia M."/>
            <person name="Morin E."/>
            <person name="Andreopoulos B."/>
            <person name="Barry K.W."/>
            <person name="Bonito G."/>
            <person name="Buee M."/>
            <person name="Carver A."/>
            <person name="Chen C."/>
            <person name="Cichocki N."/>
            <person name="Clum A."/>
            <person name="Culley D."/>
            <person name="Crous P.W."/>
            <person name="Fauchery L."/>
            <person name="Girlanda M."/>
            <person name="Hayes R.D."/>
            <person name="Keri Z."/>
            <person name="LaButti K."/>
            <person name="Lipzen A."/>
            <person name="Lombard V."/>
            <person name="Magnuson J."/>
            <person name="Maillard F."/>
            <person name="Murat C."/>
            <person name="Nolan M."/>
            <person name="Ohm R.A."/>
            <person name="Pangilinan J."/>
            <person name="Pereira M.F."/>
            <person name="Perotto S."/>
            <person name="Peter M."/>
            <person name="Pfister S."/>
            <person name="Riley R."/>
            <person name="Sitrit Y."/>
            <person name="Stielow J.B."/>
            <person name="Szollosi G."/>
            <person name="Zifcakova L."/>
            <person name="Stursova M."/>
            <person name="Spatafora J.W."/>
            <person name="Tedersoo L."/>
            <person name="Vaario L.M."/>
            <person name="Yamada A."/>
            <person name="Yan M."/>
            <person name="Wang P."/>
            <person name="Xu J."/>
            <person name="Bruns T."/>
            <person name="Baldrian P."/>
            <person name="Vilgalys R."/>
            <person name="Dunand C."/>
            <person name="Henrissat B."/>
            <person name="Grigoriev I.V."/>
            <person name="Hibbett D."/>
            <person name="Nagy L.G."/>
            <person name="Martin F.M."/>
        </authorList>
    </citation>
    <scope>NUCLEOTIDE SEQUENCE</scope>
    <source>
        <strain evidence="1">BED1</strain>
    </source>
</reference>
<accession>A0AAD4GBM1</accession>
<protein>
    <submittedName>
        <fullName evidence="1">Uncharacterized protein</fullName>
    </submittedName>
</protein>
<proteinExistence type="predicted"/>
<reference evidence="1" key="1">
    <citation type="submission" date="2019-10" db="EMBL/GenBank/DDBJ databases">
        <authorList>
            <consortium name="DOE Joint Genome Institute"/>
            <person name="Kuo A."/>
            <person name="Miyauchi S."/>
            <person name="Kiss E."/>
            <person name="Drula E."/>
            <person name="Kohler A."/>
            <person name="Sanchez-Garcia M."/>
            <person name="Andreopoulos B."/>
            <person name="Barry K.W."/>
            <person name="Bonito G."/>
            <person name="Buee M."/>
            <person name="Carver A."/>
            <person name="Chen C."/>
            <person name="Cichocki N."/>
            <person name="Clum A."/>
            <person name="Culley D."/>
            <person name="Crous P.W."/>
            <person name="Fauchery L."/>
            <person name="Girlanda M."/>
            <person name="Hayes R."/>
            <person name="Keri Z."/>
            <person name="LaButti K."/>
            <person name="Lipzen A."/>
            <person name="Lombard V."/>
            <person name="Magnuson J."/>
            <person name="Maillard F."/>
            <person name="Morin E."/>
            <person name="Murat C."/>
            <person name="Nolan M."/>
            <person name="Ohm R."/>
            <person name="Pangilinan J."/>
            <person name="Pereira M."/>
            <person name="Perotto S."/>
            <person name="Peter M."/>
            <person name="Riley R."/>
            <person name="Sitrit Y."/>
            <person name="Stielow B."/>
            <person name="Szollosi G."/>
            <person name="Zifcakova L."/>
            <person name="Stursova M."/>
            <person name="Spatafora J.W."/>
            <person name="Tedersoo L."/>
            <person name="Vaario L.-M."/>
            <person name="Yamada A."/>
            <person name="Yan M."/>
            <person name="Wang P."/>
            <person name="Xu J."/>
            <person name="Bruns T."/>
            <person name="Baldrian P."/>
            <person name="Vilgalys R."/>
            <person name="Henrissat B."/>
            <person name="Grigoriev I.V."/>
            <person name="Hibbett D."/>
            <person name="Nagy L.G."/>
            <person name="Martin F.M."/>
        </authorList>
    </citation>
    <scope>NUCLEOTIDE SEQUENCE</scope>
    <source>
        <strain evidence="1">BED1</strain>
    </source>
</reference>
<name>A0AAD4GBM1_BOLED</name>
<dbReference type="AlphaFoldDB" id="A0AAD4GBM1"/>
<comment type="caution">
    <text evidence="1">The sequence shown here is derived from an EMBL/GenBank/DDBJ whole genome shotgun (WGS) entry which is preliminary data.</text>
</comment>
<evidence type="ECO:0000313" key="1">
    <source>
        <dbReference type="EMBL" id="KAF8434808.1"/>
    </source>
</evidence>